<protein>
    <recommendedName>
        <fullName evidence="4">U-box domain-containing protein</fullName>
    </recommendedName>
</protein>
<evidence type="ECO:0000256" key="3">
    <source>
        <dbReference type="ARBA" id="ARBA00022786"/>
    </source>
</evidence>
<dbReference type="InterPro" id="IPR013083">
    <property type="entry name" value="Znf_RING/FYVE/PHD"/>
</dbReference>
<accession>A0ABC8LK55</accession>
<dbReference type="Gene3D" id="3.30.40.10">
    <property type="entry name" value="Zinc/RING finger domain, C3HC4 (zinc finger)"/>
    <property type="match status" value="1"/>
</dbReference>
<proteinExistence type="predicted"/>
<dbReference type="PANTHER" id="PTHR23315">
    <property type="entry name" value="U BOX DOMAIN-CONTAINING"/>
    <property type="match status" value="1"/>
</dbReference>
<dbReference type="AlphaFoldDB" id="A0ABC8LK55"/>
<dbReference type="SUPFAM" id="SSF57850">
    <property type="entry name" value="RING/U-box"/>
    <property type="match status" value="1"/>
</dbReference>
<comment type="caution">
    <text evidence="5">The sequence shown here is derived from an EMBL/GenBank/DDBJ whole genome shotgun (WGS) entry which is preliminary data.</text>
</comment>
<sequence>MGKQRKTGPTKLSCPNPYAASARNKIRLSSSLDSVFCDSSHHLKSQGFVIYHLHSLLHYVDSLCSRRSPRSISPRGCSSSSPIQGCELDSEDRKSPWMSLKMTYDKLFIQKWLSSGNRTCPKTQQVLSHTSLTPNLLISDMISKWSKTVGVEKLNQCESNLAAVYF</sequence>
<name>A0ABC8LK55_ERUVS</name>
<evidence type="ECO:0000256" key="2">
    <source>
        <dbReference type="ARBA" id="ARBA00022679"/>
    </source>
</evidence>
<evidence type="ECO:0000256" key="1">
    <source>
        <dbReference type="ARBA" id="ARBA00004906"/>
    </source>
</evidence>
<reference evidence="5 6" key="1">
    <citation type="submission" date="2022-03" db="EMBL/GenBank/DDBJ databases">
        <authorList>
            <person name="Macdonald S."/>
            <person name="Ahmed S."/>
            <person name="Newling K."/>
        </authorList>
    </citation>
    <scope>NUCLEOTIDE SEQUENCE [LARGE SCALE GENOMIC DNA]</scope>
</reference>
<dbReference type="PANTHER" id="PTHR23315:SF253">
    <property type="entry name" value="U-BOX DOMAIN-CONTAINING PROTEIN 9"/>
    <property type="match status" value="1"/>
</dbReference>
<dbReference type="Proteomes" id="UP001642260">
    <property type="component" value="Unassembled WGS sequence"/>
</dbReference>
<dbReference type="Pfam" id="PF04564">
    <property type="entry name" value="U-box"/>
    <property type="match status" value="1"/>
</dbReference>
<dbReference type="EMBL" id="CAKOAT010597377">
    <property type="protein sequence ID" value="CAH8384058.1"/>
    <property type="molecule type" value="Genomic_DNA"/>
</dbReference>
<evidence type="ECO:0000259" key="4">
    <source>
        <dbReference type="PROSITE" id="PS51698"/>
    </source>
</evidence>
<dbReference type="PROSITE" id="PS51698">
    <property type="entry name" value="U_BOX"/>
    <property type="match status" value="1"/>
</dbReference>
<gene>
    <name evidence="5" type="ORF">ERUC_LOCUS36541</name>
</gene>
<dbReference type="InterPro" id="IPR003613">
    <property type="entry name" value="Ubox_domain"/>
</dbReference>
<dbReference type="SMART" id="SM00504">
    <property type="entry name" value="Ubox"/>
    <property type="match status" value="1"/>
</dbReference>
<comment type="pathway">
    <text evidence="1">Protein modification; protein ubiquitination.</text>
</comment>
<organism evidence="5 6">
    <name type="scientific">Eruca vesicaria subsp. sativa</name>
    <name type="common">Garden rocket</name>
    <name type="synonym">Eruca sativa</name>
    <dbReference type="NCBI Taxonomy" id="29727"/>
    <lineage>
        <taxon>Eukaryota</taxon>
        <taxon>Viridiplantae</taxon>
        <taxon>Streptophyta</taxon>
        <taxon>Embryophyta</taxon>
        <taxon>Tracheophyta</taxon>
        <taxon>Spermatophyta</taxon>
        <taxon>Magnoliopsida</taxon>
        <taxon>eudicotyledons</taxon>
        <taxon>Gunneridae</taxon>
        <taxon>Pentapetalae</taxon>
        <taxon>rosids</taxon>
        <taxon>malvids</taxon>
        <taxon>Brassicales</taxon>
        <taxon>Brassicaceae</taxon>
        <taxon>Brassiceae</taxon>
        <taxon>Eruca</taxon>
    </lineage>
</organism>
<keyword evidence="2" id="KW-0808">Transferase</keyword>
<keyword evidence="6" id="KW-1185">Reference proteome</keyword>
<evidence type="ECO:0000313" key="6">
    <source>
        <dbReference type="Proteomes" id="UP001642260"/>
    </source>
</evidence>
<feature type="domain" description="U-box" evidence="4">
    <location>
        <begin position="103"/>
        <end position="152"/>
    </location>
</feature>
<evidence type="ECO:0000313" key="5">
    <source>
        <dbReference type="EMBL" id="CAH8384058.1"/>
    </source>
</evidence>
<keyword evidence="3" id="KW-0833">Ubl conjugation pathway</keyword>
<dbReference type="GO" id="GO:0016740">
    <property type="term" value="F:transferase activity"/>
    <property type="evidence" value="ECO:0007669"/>
    <property type="project" value="UniProtKB-KW"/>
</dbReference>